<evidence type="ECO:0000259" key="1">
    <source>
        <dbReference type="Pfam" id="PF00561"/>
    </source>
</evidence>
<dbReference type="InterPro" id="IPR029058">
    <property type="entry name" value="AB_hydrolase_fold"/>
</dbReference>
<dbReference type="EMBL" id="FQXS01000004">
    <property type="protein sequence ID" value="SHH58298.1"/>
    <property type="molecule type" value="Genomic_DNA"/>
</dbReference>
<dbReference type="PANTHER" id="PTHR43194">
    <property type="entry name" value="HYDROLASE ALPHA/BETA FOLD FAMILY"/>
    <property type="match status" value="1"/>
</dbReference>
<dbReference type="PRINTS" id="PR00111">
    <property type="entry name" value="ABHYDROLASE"/>
</dbReference>
<proteinExistence type="predicted"/>
<keyword evidence="3" id="KW-1185">Reference proteome</keyword>
<feature type="domain" description="AB hydrolase-1" evidence="1">
    <location>
        <begin position="44"/>
        <end position="143"/>
    </location>
</feature>
<dbReference type="InterPro" id="IPR000639">
    <property type="entry name" value="Epox_hydrolase-like"/>
</dbReference>
<dbReference type="STRING" id="1121409.SAMN02745124_01019"/>
<dbReference type="GO" id="GO:0003824">
    <property type="term" value="F:catalytic activity"/>
    <property type="evidence" value="ECO:0007669"/>
    <property type="project" value="InterPro"/>
</dbReference>
<dbReference type="Proteomes" id="UP000184139">
    <property type="component" value="Unassembled WGS sequence"/>
</dbReference>
<dbReference type="InterPro" id="IPR050228">
    <property type="entry name" value="Carboxylesterase_BioH"/>
</dbReference>
<dbReference type="Pfam" id="PF00561">
    <property type="entry name" value="Abhydrolase_1"/>
    <property type="match status" value="1"/>
</dbReference>
<protein>
    <submittedName>
        <fullName evidence="2">Haloalkane dehalogenase</fullName>
    </submittedName>
</protein>
<dbReference type="InterPro" id="IPR000073">
    <property type="entry name" value="AB_hydrolase_1"/>
</dbReference>
<dbReference type="AlphaFoldDB" id="A0A1M5U5U4"/>
<dbReference type="PANTHER" id="PTHR43194:SF2">
    <property type="entry name" value="PEROXISOMAL MEMBRANE PROTEIN LPX1"/>
    <property type="match status" value="1"/>
</dbReference>
<dbReference type="PRINTS" id="PR00412">
    <property type="entry name" value="EPOXHYDRLASE"/>
</dbReference>
<reference evidence="2 3" key="1">
    <citation type="submission" date="2016-11" db="EMBL/GenBank/DDBJ databases">
        <authorList>
            <person name="Jaros S."/>
            <person name="Januszkiewicz K."/>
            <person name="Wedrychowicz H."/>
        </authorList>
    </citation>
    <scope>NUCLEOTIDE SEQUENCE [LARGE SCALE GENOMIC DNA]</scope>
    <source>
        <strain evidence="2 3">DSM 9705</strain>
    </source>
</reference>
<accession>A0A1M5U5U4</accession>
<dbReference type="Gene3D" id="3.40.50.1820">
    <property type="entry name" value="alpha/beta hydrolase"/>
    <property type="match status" value="1"/>
</dbReference>
<dbReference type="SUPFAM" id="SSF53474">
    <property type="entry name" value="alpha/beta-Hydrolases"/>
    <property type="match status" value="1"/>
</dbReference>
<organism evidence="2 3">
    <name type="scientific">Desulfofustis glycolicus DSM 9705</name>
    <dbReference type="NCBI Taxonomy" id="1121409"/>
    <lineage>
        <taxon>Bacteria</taxon>
        <taxon>Pseudomonadati</taxon>
        <taxon>Thermodesulfobacteriota</taxon>
        <taxon>Desulfobulbia</taxon>
        <taxon>Desulfobulbales</taxon>
        <taxon>Desulfocapsaceae</taxon>
        <taxon>Desulfofustis</taxon>
    </lineage>
</organism>
<evidence type="ECO:0000313" key="3">
    <source>
        <dbReference type="Proteomes" id="UP000184139"/>
    </source>
</evidence>
<evidence type="ECO:0000313" key="2">
    <source>
        <dbReference type="EMBL" id="SHH58298.1"/>
    </source>
</evidence>
<sequence>MTDLALTQMNAGQRRPTFPDYPFAANFVQTPGGSMHYIDEGSGPAVIMLHGNPTWSYYYRHLITALSSRFRVIAPDHIGCGLSDKPEGYDYCLNNHINNISYLLDHLHINSCSLVVHDWGGAIGMGYATRNSASIQRLVILNTAAFPSRRIPLRIRICRWPLLGALIVRGCNGFAWPATFMAVQKPLAKEVAAAYLAPYGSWRQRVGIHRFVKDIPLSPAHPSFRTLVEIGDGLNRLAERQTPTLLVWGGKDFCFNDHFYRQWTTRFPHARCHYLAAAGHYVLEDGHGMVEPLIASFLHD</sequence>
<name>A0A1M5U5U4_9BACT</name>
<gene>
    <name evidence="2" type="ORF">SAMN02745124_01019</name>
</gene>